<name>A0AA88PH03_9TELE</name>
<keyword evidence="3" id="KW-1185">Reference proteome</keyword>
<reference evidence="2" key="1">
    <citation type="submission" date="2023-08" db="EMBL/GenBank/DDBJ databases">
        <title>Chromosome-level Genome Assembly of mud carp (Cirrhinus molitorella).</title>
        <authorList>
            <person name="Liu H."/>
        </authorList>
    </citation>
    <scope>NUCLEOTIDE SEQUENCE</scope>
    <source>
        <strain evidence="2">Prfri</strain>
        <tissue evidence="2">Muscle</tissue>
    </source>
</reference>
<evidence type="ECO:0000313" key="3">
    <source>
        <dbReference type="Proteomes" id="UP001187343"/>
    </source>
</evidence>
<dbReference type="EMBL" id="JAUYZG010000018">
    <property type="protein sequence ID" value="KAK2880839.1"/>
    <property type="molecule type" value="Genomic_DNA"/>
</dbReference>
<comment type="caution">
    <text evidence="2">The sequence shown here is derived from an EMBL/GenBank/DDBJ whole genome shotgun (WGS) entry which is preliminary data.</text>
</comment>
<protein>
    <submittedName>
        <fullName evidence="2">Uncharacterized protein</fullName>
    </submittedName>
</protein>
<evidence type="ECO:0000256" key="1">
    <source>
        <dbReference type="SAM" id="MobiDB-lite"/>
    </source>
</evidence>
<evidence type="ECO:0000313" key="2">
    <source>
        <dbReference type="EMBL" id="KAK2880839.1"/>
    </source>
</evidence>
<dbReference type="AlphaFoldDB" id="A0AA88PH03"/>
<gene>
    <name evidence="2" type="ORF">Q8A67_018107</name>
</gene>
<accession>A0AA88PH03</accession>
<proteinExistence type="predicted"/>
<sequence>MCRPTDADSWRLPLRIVPINAGERLHGTWSPGGNLGTPTHFFMKLKLRASFDLERLQSDYIRMTDGNEDQKIDGPRRSSRFRIIH</sequence>
<dbReference type="Proteomes" id="UP001187343">
    <property type="component" value="Unassembled WGS sequence"/>
</dbReference>
<feature type="region of interest" description="Disordered" evidence="1">
    <location>
        <begin position="66"/>
        <end position="85"/>
    </location>
</feature>
<organism evidence="2 3">
    <name type="scientific">Cirrhinus molitorella</name>
    <name type="common">mud carp</name>
    <dbReference type="NCBI Taxonomy" id="172907"/>
    <lineage>
        <taxon>Eukaryota</taxon>
        <taxon>Metazoa</taxon>
        <taxon>Chordata</taxon>
        <taxon>Craniata</taxon>
        <taxon>Vertebrata</taxon>
        <taxon>Euteleostomi</taxon>
        <taxon>Actinopterygii</taxon>
        <taxon>Neopterygii</taxon>
        <taxon>Teleostei</taxon>
        <taxon>Ostariophysi</taxon>
        <taxon>Cypriniformes</taxon>
        <taxon>Cyprinidae</taxon>
        <taxon>Labeoninae</taxon>
        <taxon>Labeonini</taxon>
        <taxon>Cirrhinus</taxon>
    </lineage>
</organism>